<dbReference type="PANTHER" id="PTHR28026">
    <property type="entry name" value="DUF962 DOMAIN PROTEIN (AFU_ORTHOLOGUE AFUA_8G05310)"/>
    <property type="match status" value="1"/>
</dbReference>
<protein>
    <submittedName>
        <fullName evidence="2">Uncharacterized protein</fullName>
    </submittedName>
</protein>
<dbReference type="OrthoDB" id="2124888at2759"/>
<dbReference type="GO" id="GO:0016020">
    <property type="term" value="C:membrane"/>
    <property type="evidence" value="ECO:0007669"/>
    <property type="project" value="GOC"/>
</dbReference>
<dbReference type="InterPro" id="IPR009305">
    <property type="entry name" value="Mpo1-like"/>
</dbReference>
<dbReference type="AlphaFoldDB" id="A0A6D2JTV1"/>
<keyword evidence="3" id="KW-1185">Reference proteome</keyword>
<dbReference type="EMBL" id="CACVBM020001274">
    <property type="protein sequence ID" value="CAA7043254.1"/>
    <property type="molecule type" value="Genomic_DNA"/>
</dbReference>
<dbReference type="Proteomes" id="UP000467841">
    <property type="component" value="Unassembled WGS sequence"/>
</dbReference>
<dbReference type="PANTHER" id="PTHR28026:SF10">
    <property type="entry name" value="MEMBRANE PROTEIN, PUTATIVE (DUF962)-RELATED"/>
    <property type="match status" value="1"/>
</dbReference>
<feature type="transmembrane region" description="Helical" evidence="1">
    <location>
        <begin position="113"/>
        <end position="136"/>
    </location>
</feature>
<keyword evidence="1" id="KW-0812">Transmembrane</keyword>
<comment type="caution">
    <text evidence="2">The sequence shown here is derived from an EMBL/GenBank/DDBJ whole genome shotgun (WGS) entry which is preliminary data.</text>
</comment>
<evidence type="ECO:0000313" key="2">
    <source>
        <dbReference type="EMBL" id="CAA7043254.1"/>
    </source>
</evidence>
<keyword evidence="1" id="KW-1133">Transmembrane helix</keyword>
<evidence type="ECO:0000256" key="1">
    <source>
        <dbReference type="SAM" id="Phobius"/>
    </source>
</evidence>
<gene>
    <name evidence="2" type="ORF">MERR_LOCUS30489</name>
</gene>
<sequence length="176" mass="19805">MGVSTGMFDLEKHYAFYGAYHTNPINILIHTVLVWPNVFAALLFLYAAPPFLDLSKLGFFDGVLRLDIGLIHAMIHAIFYVCMDKKSGVLAALMCISCWIGSSFLAARMGLSLTLTVGIAVQFFCFVGQFFAHAVFEVMQAVFGYEPYPGFKKRVDSKIESEIKIWREKTQQKKVT</sequence>
<name>A0A6D2JTV1_9BRAS</name>
<organism evidence="2 3">
    <name type="scientific">Microthlaspi erraticum</name>
    <dbReference type="NCBI Taxonomy" id="1685480"/>
    <lineage>
        <taxon>Eukaryota</taxon>
        <taxon>Viridiplantae</taxon>
        <taxon>Streptophyta</taxon>
        <taxon>Embryophyta</taxon>
        <taxon>Tracheophyta</taxon>
        <taxon>Spermatophyta</taxon>
        <taxon>Magnoliopsida</taxon>
        <taxon>eudicotyledons</taxon>
        <taxon>Gunneridae</taxon>
        <taxon>Pentapetalae</taxon>
        <taxon>rosids</taxon>
        <taxon>malvids</taxon>
        <taxon>Brassicales</taxon>
        <taxon>Brassicaceae</taxon>
        <taxon>Coluteocarpeae</taxon>
        <taxon>Microthlaspi</taxon>
    </lineage>
</organism>
<reference evidence="2" key="1">
    <citation type="submission" date="2020-01" db="EMBL/GenBank/DDBJ databases">
        <authorList>
            <person name="Mishra B."/>
        </authorList>
    </citation>
    <scope>NUCLEOTIDE SEQUENCE [LARGE SCALE GENOMIC DNA]</scope>
</reference>
<feature type="transmembrane region" description="Helical" evidence="1">
    <location>
        <begin position="63"/>
        <end position="82"/>
    </location>
</feature>
<evidence type="ECO:0000313" key="3">
    <source>
        <dbReference type="Proteomes" id="UP000467841"/>
    </source>
</evidence>
<dbReference type="GO" id="GO:0005783">
    <property type="term" value="C:endoplasmic reticulum"/>
    <property type="evidence" value="ECO:0007669"/>
    <property type="project" value="TreeGrafter"/>
</dbReference>
<feature type="transmembrane region" description="Helical" evidence="1">
    <location>
        <begin position="89"/>
        <end position="107"/>
    </location>
</feature>
<dbReference type="GO" id="GO:0046521">
    <property type="term" value="P:sphingoid catabolic process"/>
    <property type="evidence" value="ECO:0007669"/>
    <property type="project" value="TreeGrafter"/>
</dbReference>
<accession>A0A6D2JTV1</accession>
<dbReference type="Pfam" id="PF06127">
    <property type="entry name" value="Mpo1-like"/>
    <property type="match status" value="1"/>
</dbReference>
<feature type="transmembrane region" description="Helical" evidence="1">
    <location>
        <begin position="27"/>
        <end position="48"/>
    </location>
</feature>
<proteinExistence type="predicted"/>
<keyword evidence="1" id="KW-0472">Membrane</keyword>